<accession>A0A9W7T9S0</accession>
<dbReference type="PROSITE" id="PS50235">
    <property type="entry name" value="USP_3"/>
    <property type="match status" value="1"/>
</dbReference>
<dbReference type="GO" id="GO:0016579">
    <property type="term" value="P:protein deubiquitination"/>
    <property type="evidence" value="ECO:0007669"/>
    <property type="project" value="InterPro"/>
</dbReference>
<dbReference type="GO" id="GO:0005634">
    <property type="term" value="C:nucleus"/>
    <property type="evidence" value="ECO:0007669"/>
    <property type="project" value="TreeGrafter"/>
</dbReference>
<dbReference type="PANTHER" id="PTHR24006:SF796">
    <property type="entry name" value="UBL CARBOXYL-TERMINAL HYDROLASE 18-RELATED"/>
    <property type="match status" value="1"/>
</dbReference>
<reference evidence="2" key="1">
    <citation type="submission" date="2021-02" db="EMBL/GenBank/DDBJ databases">
        <title>Comparative genomics reveals that relaxation of natural selection precedes convergent phenotypic evolution of cavefish.</title>
        <authorList>
            <person name="Peng Z."/>
        </authorList>
    </citation>
    <scope>NUCLEOTIDE SEQUENCE</scope>
    <source>
        <tissue evidence="2">Muscle</tissue>
    </source>
</reference>
<dbReference type="InterPro" id="IPR050164">
    <property type="entry name" value="Peptidase_C19"/>
</dbReference>
<dbReference type="InterPro" id="IPR028889">
    <property type="entry name" value="USP"/>
</dbReference>
<dbReference type="GO" id="GO:0006508">
    <property type="term" value="P:proteolysis"/>
    <property type="evidence" value="ECO:0007669"/>
    <property type="project" value="UniProtKB-KW"/>
</dbReference>
<feature type="domain" description="USP" evidence="1">
    <location>
        <begin position="17"/>
        <end position="315"/>
    </location>
</feature>
<dbReference type="CDD" id="cd02257">
    <property type="entry name" value="Peptidase_C19"/>
    <property type="match status" value="1"/>
</dbReference>
<dbReference type="AlphaFoldDB" id="A0A9W7T9S0"/>
<gene>
    <name evidence="2" type="ORF">IRJ41_021988</name>
</gene>
<dbReference type="InterPro" id="IPR038765">
    <property type="entry name" value="Papain-like_cys_pep_sf"/>
</dbReference>
<proteinExistence type="predicted"/>
<keyword evidence="2" id="KW-0378">Hydrolase</keyword>
<name>A0A9W7T9S0_TRIRA</name>
<dbReference type="EMBL" id="JAFHDT010000024">
    <property type="protein sequence ID" value="KAI7792187.1"/>
    <property type="molecule type" value="Genomic_DNA"/>
</dbReference>
<dbReference type="PANTHER" id="PTHR24006">
    <property type="entry name" value="UBIQUITIN CARBOXYL-TERMINAL HYDROLASE"/>
    <property type="match status" value="1"/>
</dbReference>
<organism evidence="2 3">
    <name type="scientific">Triplophysa rosa</name>
    <name type="common">Cave loach</name>
    <dbReference type="NCBI Taxonomy" id="992332"/>
    <lineage>
        <taxon>Eukaryota</taxon>
        <taxon>Metazoa</taxon>
        <taxon>Chordata</taxon>
        <taxon>Craniata</taxon>
        <taxon>Vertebrata</taxon>
        <taxon>Euteleostomi</taxon>
        <taxon>Actinopterygii</taxon>
        <taxon>Neopterygii</taxon>
        <taxon>Teleostei</taxon>
        <taxon>Ostariophysi</taxon>
        <taxon>Cypriniformes</taxon>
        <taxon>Nemacheilidae</taxon>
        <taxon>Triplophysa</taxon>
    </lineage>
</organism>
<evidence type="ECO:0000313" key="2">
    <source>
        <dbReference type="EMBL" id="KAI7792187.1"/>
    </source>
</evidence>
<evidence type="ECO:0000259" key="1">
    <source>
        <dbReference type="PROSITE" id="PS50235"/>
    </source>
</evidence>
<comment type="caution">
    <text evidence="2">The sequence shown here is derived from an EMBL/GenBank/DDBJ whole genome shotgun (WGS) entry which is preliminary data.</text>
</comment>
<dbReference type="GO" id="GO:0004843">
    <property type="term" value="F:cysteine-type deubiquitinase activity"/>
    <property type="evidence" value="ECO:0007669"/>
    <property type="project" value="InterPro"/>
</dbReference>
<dbReference type="Gene3D" id="3.90.70.10">
    <property type="entry name" value="Cysteine proteinases"/>
    <property type="match status" value="1"/>
</dbReference>
<dbReference type="InterPro" id="IPR018200">
    <property type="entry name" value="USP_CS"/>
</dbReference>
<keyword evidence="3" id="KW-1185">Reference proteome</keyword>
<dbReference type="GO" id="GO:0005829">
    <property type="term" value="C:cytosol"/>
    <property type="evidence" value="ECO:0007669"/>
    <property type="project" value="TreeGrafter"/>
</dbReference>
<dbReference type="Proteomes" id="UP001059041">
    <property type="component" value="Linkage Group LG24"/>
</dbReference>
<dbReference type="InterPro" id="IPR001394">
    <property type="entry name" value="Peptidase_C19_UCH"/>
</dbReference>
<dbReference type="SUPFAM" id="SSF54001">
    <property type="entry name" value="Cysteine proteinases"/>
    <property type="match status" value="1"/>
</dbReference>
<dbReference type="Pfam" id="PF00443">
    <property type="entry name" value="UCH"/>
    <property type="match status" value="1"/>
</dbReference>
<dbReference type="PROSITE" id="PS00973">
    <property type="entry name" value="USP_2"/>
    <property type="match status" value="1"/>
</dbReference>
<protein>
    <submittedName>
        <fullName evidence="2">Ubiquitin specific protease 18</fullName>
    </submittedName>
</protein>
<sequence>MGLSWIKMASYYYMRLRGLSNYGLTCCINALLQSFSATPELLELLNKYHPPEEAELNNVPMQLKNALCAMKDTNHHSPHRDFLDCLHRHSIHRFTEHDADEIFHSILNLTQKQMTDKDLAEEIRKLYEIKVETQVMCKECSHIQKTPNSLYSLPLAIREGYNTLESCVQSFAQQQTLRCGEECYCDRCMMKRPFTHQLKLVSLPSVLCIHLKRFRNDGITRKLHNRVTFLETLNMNICNDGQSENVLLAKGYYSLYAVIVHIGTALCGHYTAYIRPTQDQNWCYADDSTVRQATWKEVQDTYEGKTAYLLLYRKMSESASG</sequence>
<keyword evidence="2" id="KW-0645">Protease</keyword>
<evidence type="ECO:0000313" key="3">
    <source>
        <dbReference type="Proteomes" id="UP001059041"/>
    </source>
</evidence>